<dbReference type="InterPro" id="IPR000182">
    <property type="entry name" value="GNAT_dom"/>
</dbReference>
<reference evidence="2 3" key="2">
    <citation type="submission" date="2023-12" db="EMBL/GenBank/DDBJ databases">
        <authorList>
            <consortium name="Cladostephus spongiosus"/>
            <person name="Lorente B."/>
            <person name="Cabral C."/>
            <person name="Frias J."/>
            <person name="Faria J."/>
            <person name="Toubarro D."/>
        </authorList>
    </citation>
    <scope>NUCLEOTIDE SEQUENCE [LARGE SCALE GENOMIC DNA]</scope>
    <source>
        <strain evidence="2 3">ZMCS4</strain>
    </source>
</reference>
<dbReference type="Pfam" id="PF13508">
    <property type="entry name" value="Acetyltransf_7"/>
    <property type="match status" value="1"/>
</dbReference>
<proteinExistence type="predicted"/>
<dbReference type="GO" id="GO:0016746">
    <property type="term" value="F:acyltransferase activity"/>
    <property type="evidence" value="ECO:0007669"/>
    <property type="project" value="UniProtKB-KW"/>
</dbReference>
<keyword evidence="2" id="KW-0012">Acyltransferase</keyword>
<gene>
    <name evidence="2" type="ORF">SNR37_002632</name>
</gene>
<evidence type="ECO:0000259" key="1">
    <source>
        <dbReference type="PROSITE" id="PS51186"/>
    </source>
</evidence>
<name>A0ABU7G1D6_9ALTE</name>
<dbReference type="EC" id="2.3.1.-" evidence="2"/>
<sequence>MKLSLFNLSLAKPVTDLFEQVFSDSEGAEEGKVIGDLVTNIISSTPEQDLIGFVASTNEQVVGCIFFSRMLLASDDVAFILSPVAIATDQQGQGLGQQLINHGIEQLKKLEVDIVITYGDPNFYGKVGFTQISEQQIEAPFKLGHPEGWLAQSLSGRTIPSIEGASQCIAALNKPEYW</sequence>
<protein>
    <submittedName>
        <fullName evidence="2">GNAT family N-acetyltransferase</fullName>
        <ecNumber evidence="2">2.3.1.-</ecNumber>
    </submittedName>
</protein>
<keyword evidence="3" id="KW-1185">Reference proteome</keyword>
<keyword evidence="2" id="KW-0808">Transferase</keyword>
<comment type="caution">
    <text evidence="2">The sequence shown here is derived from an EMBL/GenBank/DDBJ whole genome shotgun (WGS) entry which is preliminary data.</text>
</comment>
<dbReference type="InterPro" id="IPR016181">
    <property type="entry name" value="Acyl_CoA_acyltransferase"/>
</dbReference>
<evidence type="ECO:0000313" key="3">
    <source>
        <dbReference type="Proteomes" id="UP001310248"/>
    </source>
</evidence>
<dbReference type="RefSeq" id="WP_329774560.1">
    <property type="nucleotide sequence ID" value="NZ_JAYDYW010000004.1"/>
</dbReference>
<accession>A0ABU7G1D6</accession>
<dbReference type="PROSITE" id="PS51186">
    <property type="entry name" value="GNAT"/>
    <property type="match status" value="1"/>
</dbReference>
<dbReference type="SUPFAM" id="SSF55729">
    <property type="entry name" value="Acyl-CoA N-acyltransferases (Nat)"/>
    <property type="match status" value="1"/>
</dbReference>
<dbReference type="Proteomes" id="UP001310248">
    <property type="component" value="Unassembled WGS sequence"/>
</dbReference>
<organism evidence="2 3">
    <name type="scientific">Agarivorans aestuarii</name>
    <dbReference type="NCBI Taxonomy" id="1563703"/>
    <lineage>
        <taxon>Bacteria</taxon>
        <taxon>Pseudomonadati</taxon>
        <taxon>Pseudomonadota</taxon>
        <taxon>Gammaproteobacteria</taxon>
        <taxon>Alteromonadales</taxon>
        <taxon>Alteromonadaceae</taxon>
        <taxon>Agarivorans</taxon>
    </lineage>
</organism>
<dbReference type="EMBL" id="JAYDYW010000004">
    <property type="protein sequence ID" value="MEE1673218.1"/>
    <property type="molecule type" value="Genomic_DNA"/>
</dbReference>
<feature type="domain" description="N-acetyltransferase" evidence="1">
    <location>
        <begin position="1"/>
        <end position="155"/>
    </location>
</feature>
<reference evidence="3" key="1">
    <citation type="submission" date="2023-07" db="EMBL/GenBank/DDBJ databases">
        <title>Draft genome sequence of Agarivorans aestuarii strain ZMCS4, a CAZymes producing bacteria isolated from the marine brown algae Clodostephus spongiosus.</title>
        <authorList>
            <person name="Lorente B."/>
            <person name="Cabral C."/>
            <person name="Frias J."/>
            <person name="Faria J."/>
            <person name="Toubarro D."/>
        </authorList>
    </citation>
    <scope>NUCLEOTIDE SEQUENCE [LARGE SCALE GENOMIC DNA]</scope>
    <source>
        <strain evidence="3">ZMCS4</strain>
    </source>
</reference>
<evidence type="ECO:0000313" key="2">
    <source>
        <dbReference type="EMBL" id="MEE1673218.1"/>
    </source>
</evidence>
<dbReference type="Gene3D" id="3.40.630.30">
    <property type="match status" value="1"/>
</dbReference>